<accession>A0A061SJP7</accession>
<reference evidence="2" key="1">
    <citation type="submission" date="2014-05" db="EMBL/GenBank/DDBJ databases">
        <title>The transcriptome of the halophilic microalga Tetraselmis sp. GSL018 isolated from the Great Salt Lake, Utah.</title>
        <authorList>
            <person name="Jinkerson R.E."/>
            <person name="D'Adamo S."/>
            <person name="Posewitz M.C."/>
        </authorList>
    </citation>
    <scope>NUCLEOTIDE SEQUENCE</scope>
    <source>
        <strain evidence="2">GSL018</strain>
    </source>
</reference>
<feature type="compositionally biased region" description="Gly residues" evidence="1">
    <location>
        <begin position="1"/>
        <end position="11"/>
    </location>
</feature>
<gene>
    <name evidence="2" type="ORF">TSPGSL018_4498</name>
</gene>
<feature type="region of interest" description="Disordered" evidence="1">
    <location>
        <begin position="1"/>
        <end position="34"/>
    </location>
</feature>
<protein>
    <submittedName>
        <fullName evidence="2">Uncharacterized protein</fullName>
    </submittedName>
</protein>
<dbReference type="EMBL" id="GBEZ01002081">
    <property type="protein sequence ID" value="JAC82946.1"/>
    <property type="molecule type" value="Transcribed_RNA"/>
</dbReference>
<feature type="compositionally biased region" description="Basic and acidic residues" evidence="1">
    <location>
        <begin position="23"/>
        <end position="34"/>
    </location>
</feature>
<organism evidence="2">
    <name type="scientific">Tetraselmis sp. GSL018</name>
    <dbReference type="NCBI Taxonomy" id="582737"/>
    <lineage>
        <taxon>Eukaryota</taxon>
        <taxon>Viridiplantae</taxon>
        <taxon>Chlorophyta</taxon>
        <taxon>core chlorophytes</taxon>
        <taxon>Chlorodendrophyceae</taxon>
        <taxon>Chlorodendrales</taxon>
        <taxon>Chlorodendraceae</taxon>
        <taxon>Tetraselmis</taxon>
    </lineage>
</organism>
<sequence length="34" mass="3445">MSGECGSGARGLGASRSQSLSTRCEKREKASPCG</sequence>
<evidence type="ECO:0000256" key="1">
    <source>
        <dbReference type="SAM" id="MobiDB-lite"/>
    </source>
</evidence>
<proteinExistence type="predicted"/>
<dbReference type="AlphaFoldDB" id="A0A061SJP7"/>
<evidence type="ECO:0000313" key="2">
    <source>
        <dbReference type="EMBL" id="JAC82946.1"/>
    </source>
</evidence>
<name>A0A061SJP7_9CHLO</name>